<feature type="signal peptide" evidence="2">
    <location>
        <begin position="1"/>
        <end position="23"/>
    </location>
</feature>
<evidence type="ECO:0008006" key="5">
    <source>
        <dbReference type="Google" id="ProtNLM"/>
    </source>
</evidence>
<proteinExistence type="predicted"/>
<comment type="caution">
    <text evidence="3">The sequence shown here is derived from an EMBL/GenBank/DDBJ whole genome shotgun (WGS) entry which is preliminary data.</text>
</comment>
<sequence length="201" mass="20827">MFSLVTSLPFLLLFSSLIASIQAQGFNNPQRTSSTTSTSTSTSTSTTTRSTTARTSSSATPTSTSVYGQCVDACITVNPIVNHCDGTETGSALDQCKCKSYTPSNDPLIGCVQSCPSDEQYNFARSLPSLCAQTLFLGLDLTDAPKPNAVNTVASATLATAQAQNTGTATATASGNGAGTLREQTHDVGYLSDLRIKFGIA</sequence>
<dbReference type="VEuPathDB" id="FungiDB:G647_06680"/>
<dbReference type="VEuPathDB" id="FungiDB:CLCR_09034"/>
<accession>A0A1C1CSC8</accession>
<dbReference type="Proteomes" id="UP000094526">
    <property type="component" value="Unassembled WGS sequence"/>
</dbReference>
<evidence type="ECO:0000313" key="4">
    <source>
        <dbReference type="Proteomes" id="UP000094526"/>
    </source>
</evidence>
<evidence type="ECO:0000256" key="1">
    <source>
        <dbReference type="SAM" id="MobiDB-lite"/>
    </source>
</evidence>
<dbReference type="OrthoDB" id="3562634at2759"/>
<evidence type="ECO:0000313" key="3">
    <source>
        <dbReference type="EMBL" id="OCT51402.1"/>
    </source>
</evidence>
<keyword evidence="4" id="KW-1185">Reference proteome</keyword>
<feature type="region of interest" description="Disordered" evidence="1">
    <location>
        <begin position="27"/>
        <end position="65"/>
    </location>
</feature>
<protein>
    <recommendedName>
        <fullName evidence="5">Extracellular membrane protein CFEM domain-containing protein</fullName>
    </recommendedName>
</protein>
<organism evidence="3 4">
    <name type="scientific">Cladophialophora carrionii</name>
    <dbReference type="NCBI Taxonomy" id="86049"/>
    <lineage>
        <taxon>Eukaryota</taxon>
        <taxon>Fungi</taxon>
        <taxon>Dikarya</taxon>
        <taxon>Ascomycota</taxon>
        <taxon>Pezizomycotina</taxon>
        <taxon>Eurotiomycetes</taxon>
        <taxon>Chaetothyriomycetidae</taxon>
        <taxon>Chaetothyriales</taxon>
        <taxon>Herpotrichiellaceae</taxon>
        <taxon>Cladophialophora</taxon>
    </lineage>
</organism>
<dbReference type="EMBL" id="LGRB01000009">
    <property type="protein sequence ID" value="OCT51402.1"/>
    <property type="molecule type" value="Genomic_DNA"/>
</dbReference>
<gene>
    <name evidence="3" type="ORF">CLCR_09034</name>
</gene>
<evidence type="ECO:0000256" key="2">
    <source>
        <dbReference type="SAM" id="SignalP"/>
    </source>
</evidence>
<dbReference type="AlphaFoldDB" id="A0A1C1CSC8"/>
<name>A0A1C1CSC8_9EURO</name>
<feature type="compositionally biased region" description="Low complexity" evidence="1">
    <location>
        <begin position="32"/>
        <end position="65"/>
    </location>
</feature>
<reference evidence="4" key="1">
    <citation type="submission" date="2015-07" db="EMBL/GenBank/DDBJ databases">
        <authorList>
            <person name="Teixeira M.M."/>
            <person name="Souza R.C."/>
            <person name="Almeida L.G."/>
            <person name="Vicente V.A."/>
            <person name="de Hoog S."/>
            <person name="Bocca A.L."/>
            <person name="de Almeida S.R."/>
            <person name="Vasconcelos A.T."/>
            <person name="Felipe M.S."/>
        </authorList>
    </citation>
    <scope>NUCLEOTIDE SEQUENCE [LARGE SCALE GENOMIC DNA]</scope>
    <source>
        <strain evidence="4">KSF</strain>
    </source>
</reference>
<keyword evidence="2" id="KW-0732">Signal</keyword>
<feature type="chain" id="PRO_5008651068" description="Extracellular membrane protein CFEM domain-containing protein" evidence="2">
    <location>
        <begin position="24"/>
        <end position="201"/>
    </location>
</feature>